<keyword evidence="2" id="KW-1185">Reference proteome</keyword>
<accession>A0A4Z2G8H3</accession>
<comment type="caution">
    <text evidence="1">The sequence shown here is derived from an EMBL/GenBank/DDBJ whole genome shotgun (WGS) entry which is preliminary data.</text>
</comment>
<evidence type="ECO:0000313" key="2">
    <source>
        <dbReference type="Proteomes" id="UP000314294"/>
    </source>
</evidence>
<reference evidence="1 2" key="1">
    <citation type="submission" date="2019-03" db="EMBL/GenBank/DDBJ databases">
        <title>First draft genome of Liparis tanakae, snailfish: a comprehensive survey of snailfish specific genes.</title>
        <authorList>
            <person name="Kim W."/>
            <person name="Song I."/>
            <person name="Jeong J.-H."/>
            <person name="Kim D."/>
            <person name="Kim S."/>
            <person name="Ryu S."/>
            <person name="Song J.Y."/>
            <person name="Lee S.K."/>
        </authorList>
    </citation>
    <scope>NUCLEOTIDE SEQUENCE [LARGE SCALE GENOMIC DNA]</scope>
    <source>
        <tissue evidence="1">Muscle</tissue>
    </source>
</reference>
<protein>
    <submittedName>
        <fullName evidence="1">Uncharacterized protein</fullName>
    </submittedName>
</protein>
<name>A0A4Z2G8H3_9TELE</name>
<dbReference type="Proteomes" id="UP000314294">
    <property type="component" value="Unassembled WGS sequence"/>
</dbReference>
<organism evidence="1 2">
    <name type="scientific">Liparis tanakae</name>
    <name type="common">Tanaka's snailfish</name>
    <dbReference type="NCBI Taxonomy" id="230148"/>
    <lineage>
        <taxon>Eukaryota</taxon>
        <taxon>Metazoa</taxon>
        <taxon>Chordata</taxon>
        <taxon>Craniata</taxon>
        <taxon>Vertebrata</taxon>
        <taxon>Euteleostomi</taxon>
        <taxon>Actinopterygii</taxon>
        <taxon>Neopterygii</taxon>
        <taxon>Teleostei</taxon>
        <taxon>Neoteleostei</taxon>
        <taxon>Acanthomorphata</taxon>
        <taxon>Eupercaria</taxon>
        <taxon>Perciformes</taxon>
        <taxon>Cottioidei</taxon>
        <taxon>Cottales</taxon>
        <taxon>Liparidae</taxon>
        <taxon>Liparis</taxon>
    </lineage>
</organism>
<dbReference type="EMBL" id="SRLO01000650">
    <property type="protein sequence ID" value="TNN49561.1"/>
    <property type="molecule type" value="Genomic_DNA"/>
</dbReference>
<dbReference type="AlphaFoldDB" id="A0A4Z2G8H3"/>
<sequence>MDPEGATGPWSGLAANNKALDTFKLRHMHIEVEALGEHHALQVFVLLLLPEPLLVQEGHQGVALLHHLQHLIQDLLLLAELLLRLQVV</sequence>
<gene>
    <name evidence="1" type="ORF">EYF80_040236</name>
</gene>
<evidence type="ECO:0000313" key="1">
    <source>
        <dbReference type="EMBL" id="TNN49561.1"/>
    </source>
</evidence>
<proteinExistence type="predicted"/>